<feature type="domain" description="HTH merR-type" evidence="2">
    <location>
        <begin position="10"/>
        <end position="78"/>
    </location>
</feature>
<reference evidence="3" key="1">
    <citation type="submission" date="2021-10" db="EMBL/GenBank/DDBJ databases">
        <title>Loktanella gaetbuli sp. nov., isolated from a tidal flat.</title>
        <authorList>
            <person name="Park S."/>
            <person name="Yoon J.-H."/>
        </authorList>
    </citation>
    <scope>NUCLEOTIDE SEQUENCE</scope>
    <source>
        <strain evidence="3">TSTF-M6</strain>
    </source>
</reference>
<dbReference type="RefSeq" id="WP_226747112.1">
    <property type="nucleotide sequence ID" value="NZ_JAJATZ010000001.1"/>
</dbReference>
<protein>
    <submittedName>
        <fullName evidence="3">MerR family transcriptional regulator</fullName>
    </submittedName>
</protein>
<proteinExistence type="predicted"/>
<dbReference type="SUPFAM" id="SSF46955">
    <property type="entry name" value="Putative DNA-binding domain"/>
    <property type="match status" value="1"/>
</dbReference>
<dbReference type="InterPro" id="IPR009061">
    <property type="entry name" value="DNA-bd_dom_put_sf"/>
</dbReference>
<gene>
    <name evidence="3" type="ORF">LGQ03_02535</name>
</gene>
<evidence type="ECO:0000313" key="4">
    <source>
        <dbReference type="Proteomes" id="UP001138961"/>
    </source>
</evidence>
<dbReference type="Proteomes" id="UP001138961">
    <property type="component" value="Unassembled WGS sequence"/>
</dbReference>
<dbReference type="EMBL" id="JAJATZ010000001">
    <property type="protein sequence ID" value="MCB5198108.1"/>
    <property type="molecule type" value="Genomic_DNA"/>
</dbReference>
<dbReference type="InterPro" id="IPR000551">
    <property type="entry name" value="MerR-type_HTH_dom"/>
</dbReference>
<comment type="caution">
    <text evidence="3">The sequence shown here is derived from an EMBL/GenBank/DDBJ whole genome shotgun (WGS) entry which is preliminary data.</text>
</comment>
<feature type="compositionally biased region" description="Basic and acidic residues" evidence="1">
    <location>
        <begin position="102"/>
        <end position="113"/>
    </location>
</feature>
<feature type="compositionally biased region" description="Polar residues" evidence="1">
    <location>
        <begin position="129"/>
        <end position="139"/>
    </location>
</feature>
<evidence type="ECO:0000313" key="3">
    <source>
        <dbReference type="EMBL" id="MCB5198108.1"/>
    </source>
</evidence>
<accession>A0ABS8BQV1</accession>
<feature type="region of interest" description="Disordered" evidence="1">
    <location>
        <begin position="99"/>
        <end position="140"/>
    </location>
</feature>
<dbReference type="Gene3D" id="1.10.1660.10">
    <property type="match status" value="1"/>
</dbReference>
<evidence type="ECO:0000259" key="2">
    <source>
        <dbReference type="PROSITE" id="PS50937"/>
    </source>
</evidence>
<evidence type="ECO:0000256" key="1">
    <source>
        <dbReference type="SAM" id="MobiDB-lite"/>
    </source>
</evidence>
<dbReference type="CDD" id="cd04765">
    <property type="entry name" value="HTH_MlrA-like_sg2"/>
    <property type="match status" value="1"/>
</dbReference>
<keyword evidence="4" id="KW-1185">Reference proteome</keyword>
<name>A0ABS8BQV1_9RHOB</name>
<dbReference type="PROSITE" id="PS50937">
    <property type="entry name" value="HTH_MERR_2"/>
    <property type="match status" value="1"/>
</dbReference>
<dbReference type="SMART" id="SM00422">
    <property type="entry name" value="HTH_MERR"/>
    <property type="match status" value="1"/>
</dbReference>
<dbReference type="Pfam" id="PF13411">
    <property type="entry name" value="MerR_1"/>
    <property type="match status" value="1"/>
</dbReference>
<sequence>MAKAPDAFRTISEVAEALDTPTHVLRFWESKFTQVKPVKRAGGRRYYRPDDLALLGGIKILLHEQGMTIKAAQKTLRELGIKSVSKLYSDSLIDLDDGANVIDHDTAPPHPSRETPSTDTLPPDDLRQTDSASPASAQANVVALPRQATTRLPMPVAARPDPGPRVLGLAARAARTGIAHPQRLAPLLTRLDDLHRRMTVTQ</sequence>
<organism evidence="3 4">
    <name type="scientific">Loktanella gaetbuli</name>
    <dbReference type="NCBI Taxonomy" id="2881335"/>
    <lineage>
        <taxon>Bacteria</taxon>
        <taxon>Pseudomonadati</taxon>
        <taxon>Pseudomonadota</taxon>
        <taxon>Alphaproteobacteria</taxon>
        <taxon>Rhodobacterales</taxon>
        <taxon>Roseobacteraceae</taxon>
        <taxon>Loktanella</taxon>
    </lineage>
</organism>